<feature type="compositionally biased region" description="Low complexity" evidence="1">
    <location>
        <begin position="1"/>
        <end position="24"/>
    </location>
</feature>
<feature type="non-terminal residue" evidence="2">
    <location>
        <position position="67"/>
    </location>
</feature>
<evidence type="ECO:0000313" key="2">
    <source>
        <dbReference type="EMBL" id="CEK55323.1"/>
    </source>
</evidence>
<feature type="compositionally biased region" description="Polar residues" evidence="1">
    <location>
        <begin position="46"/>
        <end position="56"/>
    </location>
</feature>
<dbReference type="EMBL" id="HACG01008458">
    <property type="protein sequence ID" value="CEK55323.1"/>
    <property type="molecule type" value="Transcribed_RNA"/>
</dbReference>
<organism evidence="2">
    <name type="scientific">Arion vulgaris</name>
    <dbReference type="NCBI Taxonomy" id="1028688"/>
    <lineage>
        <taxon>Eukaryota</taxon>
        <taxon>Metazoa</taxon>
        <taxon>Spiralia</taxon>
        <taxon>Lophotrochozoa</taxon>
        <taxon>Mollusca</taxon>
        <taxon>Gastropoda</taxon>
        <taxon>Heterobranchia</taxon>
        <taxon>Euthyneura</taxon>
        <taxon>Panpulmonata</taxon>
        <taxon>Eupulmonata</taxon>
        <taxon>Stylommatophora</taxon>
        <taxon>Helicina</taxon>
        <taxon>Arionoidea</taxon>
        <taxon>Arionidae</taxon>
        <taxon>Arion</taxon>
    </lineage>
</organism>
<feature type="compositionally biased region" description="Low complexity" evidence="1">
    <location>
        <begin position="31"/>
        <end position="45"/>
    </location>
</feature>
<sequence length="67" mass="6984">DGSQFGSSGVSSNSGGAGQLSGLFSPPPPQQQQQQQQGVQGMFQQNRMIQRMSTGHGSPRAPHSPFG</sequence>
<feature type="region of interest" description="Disordered" evidence="1">
    <location>
        <begin position="1"/>
        <end position="67"/>
    </location>
</feature>
<accession>A0A0B6YGG1</accession>
<dbReference type="AlphaFoldDB" id="A0A0B6YGG1"/>
<reference evidence="2" key="1">
    <citation type="submission" date="2014-12" db="EMBL/GenBank/DDBJ databases">
        <title>Insight into the proteome of Arion vulgaris.</title>
        <authorList>
            <person name="Aradska J."/>
            <person name="Bulat T."/>
            <person name="Smidak R."/>
            <person name="Sarate P."/>
            <person name="Gangsoo J."/>
            <person name="Sialana F."/>
            <person name="Bilban M."/>
            <person name="Lubec G."/>
        </authorList>
    </citation>
    <scope>NUCLEOTIDE SEQUENCE</scope>
    <source>
        <tissue evidence="2">Skin</tissue>
    </source>
</reference>
<proteinExistence type="predicted"/>
<evidence type="ECO:0000256" key="1">
    <source>
        <dbReference type="SAM" id="MobiDB-lite"/>
    </source>
</evidence>
<protein>
    <submittedName>
        <fullName evidence="2">Uncharacterized protein</fullName>
    </submittedName>
</protein>
<feature type="non-terminal residue" evidence="2">
    <location>
        <position position="1"/>
    </location>
</feature>
<name>A0A0B6YGG1_9EUPU</name>
<gene>
    <name evidence="2" type="primary">ORF24918</name>
</gene>